<dbReference type="Proteomes" id="UP001589774">
    <property type="component" value="Unassembled WGS sequence"/>
</dbReference>
<keyword evidence="3" id="KW-1185">Reference proteome</keyword>
<proteinExistence type="predicted"/>
<reference evidence="2 3" key="1">
    <citation type="submission" date="2024-09" db="EMBL/GenBank/DDBJ databases">
        <authorList>
            <person name="Sun Q."/>
            <person name="Mori K."/>
        </authorList>
    </citation>
    <scope>NUCLEOTIDE SEQUENCE [LARGE SCALE GENOMIC DNA]</scope>
    <source>
        <strain evidence="2 3">CCM 7765</strain>
    </source>
</reference>
<protein>
    <submittedName>
        <fullName evidence="2">Crp/Fnr family transcriptional regulator</fullName>
    </submittedName>
</protein>
<organism evidence="2 3">
    <name type="scientific">Olivibacter oleidegradans</name>
    <dbReference type="NCBI Taxonomy" id="760123"/>
    <lineage>
        <taxon>Bacteria</taxon>
        <taxon>Pseudomonadati</taxon>
        <taxon>Bacteroidota</taxon>
        <taxon>Sphingobacteriia</taxon>
        <taxon>Sphingobacteriales</taxon>
        <taxon>Sphingobacteriaceae</taxon>
        <taxon>Olivibacter</taxon>
    </lineage>
</organism>
<comment type="caution">
    <text evidence="2">The sequence shown here is derived from an EMBL/GenBank/DDBJ whole genome shotgun (WGS) entry which is preliminary data.</text>
</comment>
<dbReference type="PROSITE" id="PS50042">
    <property type="entry name" value="CNMP_BINDING_3"/>
    <property type="match status" value="1"/>
</dbReference>
<evidence type="ECO:0000259" key="1">
    <source>
        <dbReference type="PROSITE" id="PS50042"/>
    </source>
</evidence>
<dbReference type="EMBL" id="JBHLWO010000002">
    <property type="protein sequence ID" value="MFC0320172.1"/>
    <property type="molecule type" value="Genomic_DNA"/>
</dbReference>
<dbReference type="InterPro" id="IPR000595">
    <property type="entry name" value="cNMP-bd_dom"/>
</dbReference>
<feature type="domain" description="Cyclic nucleotide-binding" evidence="1">
    <location>
        <begin position="33"/>
        <end position="131"/>
    </location>
</feature>
<dbReference type="SUPFAM" id="SSF51206">
    <property type="entry name" value="cAMP-binding domain-like"/>
    <property type="match status" value="1"/>
</dbReference>
<sequence>MPKLANSLFDNMTMKITTIHAPLIEVIAQAIPLNAEEIDIIQRLFKLKTYKKGTFFLAEGETCKYVGFIKKGILRYYINDDGEEKTYGFSQEAEFICNYESFVPQKPSRQIIQALEDSELLVISYRDLQQFYDKIHAGDRFGRLVIEQVFIQTLKDLNSFYTDTAPLRYENFIRQHPELQQRLSQYYIASYVGVKPQSLSRIRKRLLTS</sequence>
<name>A0ABV6HMQ1_9SPHI</name>
<dbReference type="Gene3D" id="2.60.120.10">
    <property type="entry name" value="Jelly Rolls"/>
    <property type="match status" value="1"/>
</dbReference>
<accession>A0ABV6HMQ1</accession>
<gene>
    <name evidence="2" type="ORF">ACFFI0_17740</name>
</gene>
<evidence type="ECO:0000313" key="2">
    <source>
        <dbReference type="EMBL" id="MFC0320172.1"/>
    </source>
</evidence>
<dbReference type="Pfam" id="PF00027">
    <property type="entry name" value="cNMP_binding"/>
    <property type="match status" value="1"/>
</dbReference>
<dbReference type="InterPro" id="IPR018490">
    <property type="entry name" value="cNMP-bd_dom_sf"/>
</dbReference>
<evidence type="ECO:0000313" key="3">
    <source>
        <dbReference type="Proteomes" id="UP001589774"/>
    </source>
</evidence>
<dbReference type="CDD" id="cd00038">
    <property type="entry name" value="CAP_ED"/>
    <property type="match status" value="1"/>
</dbReference>
<dbReference type="RefSeq" id="WP_149105868.1">
    <property type="nucleotide sequence ID" value="NZ_JBHLWO010000002.1"/>
</dbReference>
<dbReference type="InterPro" id="IPR014710">
    <property type="entry name" value="RmlC-like_jellyroll"/>
</dbReference>